<reference evidence="1 2" key="1">
    <citation type="submission" date="2024-01" db="EMBL/GenBank/DDBJ databases">
        <title>The genomes of 5 underutilized Papilionoideae crops provide insights into root nodulation and disease resistanc.</title>
        <authorList>
            <person name="Jiang F."/>
        </authorList>
    </citation>
    <scope>NUCLEOTIDE SEQUENCE [LARGE SCALE GENOMIC DNA]</scope>
    <source>
        <strain evidence="1">LVBAO_FW01</strain>
        <tissue evidence="1">Leaves</tissue>
    </source>
</reference>
<proteinExistence type="predicted"/>
<dbReference type="EMBL" id="JAYMYQ010000002">
    <property type="protein sequence ID" value="KAK7350091.1"/>
    <property type="molecule type" value="Genomic_DNA"/>
</dbReference>
<sequence>MTSATLAHKSCSSLDKEGESQIEIPVCDLLVRDELEMVLPDVKGCAAGDYKRLISKHLLQDLRLELQGFTYIIPLRSIKKCLAMSNESFSESVWAELQFVFSRKWPLALLYLILGIADARP</sequence>
<protein>
    <submittedName>
        <fullName evidence="1">Uncharacterized protein</fullName>
    </submittedName>
</protein>
<keyword evidence="2" id="KW-1185">Reference proteome</keyword>
<evidence type="ECO:0000313" key="2">
    <source>
        <dbReference type="Proteomes" id="UP001367508"/>
    </source>
</evidence>
<dbReference type="AlphaFoldDB" id="A0AAN9QWY9"/>
<dbReference type="Proteomes" id="UP001367508">
    <property type="component" value="Unassembled WGS sequence"/>
</dbReference>
<name>A0AAN9QWY9_CANGL</name>
<evidence type="ECO:0000313" key="1">
    <source>
        <dbReference type="EMBL" id="KAK7350091.1"/>
    </source>
</evidence>
<accession>A0AAN9QWY9</accession>
<comment type="caution">
    <text evidence="1">The sequence shown here is derived from an EMBL/GenBank/DDBJ whole genome shotgun (WGS) entry which is preliminary data.</text>
</comment>
<organism evidence="1 2">
    <name type="scientific">Canavalia gladiata</name>
    <name type="common">Sword bean</name>
    <name type="synonym">Dolichos gladiatus</name>
    <dbReference type="NCBI Taxonomy" id="3824"/>
    <lineage>
        <taxon>Eukaryota</taxon>
        <taxon>Viridiplantae</taxon>
        <taxon>Streptophyta</taxon>
        <taxon>Embryophyta</taxon>
        <taxon>Tracheophyta</taxon>
        <taxon>Spermatophyta</taxon>
        <taxon>Magnoliopsida</taxon>
        <taxon>eudicotyledons</taxon>
        <taxon>Gunneridae</taxon>
        <taxon>Pentapetalae</taxon>
        <taxon>rosids</taxon>
        <taxon>fabids</taxon>
        <taxon>Fabales</taxon>
        <taxon>Fabaceae</taxon>
        <taxon>Papilionoideae</taxon>
        <taxon>50 kb inversion clade</taxon>
        <taxon>NPAAA clade</taxon>
        <taxon>indigoferoid/millettioid clade</taxon>
        <taxon>Phaseoleae</taxon>
        <taxon>Canavalia</taxon>
    </lineage>
</organism>
<gene>
    <name evidence="1" type="ORF">VNO77_08195</name>
</gene>